<sequence length="155" mass="17616">MMLRCVLLFDLPPSFGRSEEGTKRDARVSFAASADTLYSLKYPAQTHRANDGQVRLEEWLRSFLLFCLEGEIRKTGRILSKSSSCGAKKLDLNSLMTDKTPPKKIWNYHKRLLWAIFRFRTRPDPLAPKSIYGAVPSIGQNRRAPARSFALVLKG</sequence>
<organism evidence="1 2">
    <name type="scientific">Anopheles culicifacies</name>
    <dbReference type="NCBI Taxonomy" id="139723"/>
    <lineage>
        <taxon>Eukaryota</taxon>
        <taxon>Metazoa</taxon>
        <taxon>Ecdysozoa</taxon>
        <taxon>Arthropoda</taxon>
        <taxon>Hexapoda</taxon>
        <taxon>Insecta</taxon>
        <taxon>Pterygota</taxon>
        <taxon>Neoptera</taxon>
        <taxon>Endopterygota</taxon>
        <taxon>Diptera</taxon>
        <taxon>Nematocera</taxon>
        <taxon>Culicoidea</taxon>
        <taxon>Culicidae</taxon>
        <taxon>Anophelinae</taxon>
        <taxon>Anopheles</taxon>
        <taxon>culicifacies species complex</taxon>
    </lineage>
</organism>
<evidence type="ECO:0000313" key="2">
    <source>
        <dbReference type="Proteomes" id="UP000075883"/>
    </source>
</evidence>
<protein>
    <submittedName>
        <fullName evidence="1">Uncharacterized protein</fullName>
    </submittedName>
</protein>
<reference evidence="2" key="1">
    <citation type="submission" date="2013-09" db="EMBL/GenBank/DDBJ databases">
        <title>The Genome Sequence of Anopheles culicifacies species A.</title>
        <authorList>
            <consortium name="The Broad Institute Genomics Platform"/>
            <person name="Neafsey D.E."/>
            <person name="Besansky N."/>
            <person name="Howell P."/>
            <person name="Walton C."/>
            <person name="Young S.K."/>
            <person name="Zeng Q."/>
            <person name="Gargeya S."/>
            <person name="Fitzgerald M."/>
            <person name="Haas B."/>
            <person name="Abouelleil A."/>
            <person name="Allen A.W."/>
            <person name="Alvarado L."/>
            <person name="Arachchi H.M."/>
            <person name="Berlin A.M."/>
            <person name="Chapman S.B."/>
            <person name="Gainer-Dewar J."/>
            <person name="Goldberg J."/>
            <person name="Griggs A."/>
            <person name="Gujja S."/>
            <person name="Hansen M."/>
            <person name="Howarth C."/>
            <person name="Imamovic A."/>
            <person name="Ireland A."/>
            <person name="Larimer J."/>
            <person name="McCowan C."/>
            <person name="Murphy C."/>
            <person name="Pearson M."/>
            <person name="Poon T.W."/>
            <person name="Priest M."/>
            <person name="Roberts A."/>
            <person name="Saif S."/>
            <person name="Shea T."/>
            <person name="Sisk P."/>
            <person name="Sykes S."/>
            <person name="Wortman J."/>
            <person name="Nusbaum C."/>
            <person name="Birren B."/>
        </authorList>
    </citation>
    <scope>NUCLEOTIDE SEQUENCE [LARGE SCALE GENOMIC DNA]</scope>
    <source>
        <strain evidence="2">A-37</strain>
    </source>
</reference>
<reference evidence="1" key="2">
    <citation type="submission" date="2020-05" db="UniProtKB">
        <authorList>
            <consortium name="EnsemblMetazoa"/>
        </authorList>
    </citation>
    <scope>IDENTIFICATION</scope>
    <source>
        <strain evidence="1">A-37</strain>
    </source>
</reference>
<proteinExistence type="predicted"/>
<dbReference type="AlphaFoldDB" id="A0A182LZQ4"/>
<keyword evidence="2" id="KW-1185">Reference proteome</keyword>
<dbReference type="VEuPathDB" id="VectorBase:ACUA005878"/>
<accession>A0A182LZQ4</accession>
<evidence type="ECO:0000313" key="1">
    <source>
        <dbReference type="EnsemblMetazoa" id="ACUA005878-PA"/>
    </source>
</evidence>
<dbReference type="Proteomes" id="UP000075883">
    <property type="component" value="Unassembled WGS sequence"/>
</dbReference>
<dbReference type="EMBL" id="AXCM01018924">
    <property type="status" value="NOT_ANNOTATED_CDS"/>
    <property type="molecule type" value="Genomic_DNA"/>
</dbReference>
<name>A0A182LZQ4_9DIPT</name>
<dbReference type="EnsemblMetazoa" id="ACUA005878-RA">
    <property type="protein sequence ID" value="ACUA005878-PA"/>
    <property type="gene ID" value="ACUA005878"/>
</dbReference>